<gene>
    <name evidence="4" type="ORF">B0H16DRAFT_1625185</name>
</gene>
<proteinExistence type="predicted"/>
<feature type="transmembrane region" description="Helical" evidence="2">
    <location>
        <begin position="35"/>
        <end position="55"/>
    </location>
</feature>
<evidence type="ECO:0000256" key="3">
    <source>
        <dbReference type="SAM" id="SignalP"/>
    </source>
</evidence>
<keyword evidence="2" id="KW-0812">Transmembrane</keyword>
<keyword evidence="5" id="KW-1185">Reference proteome</keyword>
<evidence type="ECO:0000313" key="5">
    <source>
        <dbReference type="Proteomes" id="UP001215598"/>
    </source>
</evidence>
<dbReference type="Proteomes" id="UP001215598">
    <property type="component" value="Unassembled WGS sequence"/>
</dbReference>
<dbReference type="AlphaFoldDB" id="A0AAD7MDK0"/>
<dbReference type="EMBL" id="JARKIB010000368">
    <property type="protein sequence ID" value="KAJ7712370.1"/>
    <property type="molecule type" value="Genomic_DNA"/>
</dbReference>
<feature type="compositionally biased region" description="Low complexity" evidence="1">
    <location>
        <begin position="86"/>
        <end position="108"/>
    </location>
</feature>
<feature type="chain" id="PRO_5041917051" evidence="3">
    <location>
        <begin position="20"/>
        <end position="188"/>
    </location>
</feature>
<evidence type="ECO:0000256" key="2">
    <source>
        <dbReference type="SAM" id="Phobius"/>
    </source>
</evidence>
<sequence>MLSLTSLTILILAISPASAVIINNNNGRHSTTSRIIGAVVAVVIVLALLSLLCIARRRRARAGGPLLGGFAPGSTGAGKFGGGFNRWGAGNNNQNQNQSAYNQPNAGYFPGGPPAGAKYPPGEQAGPPPYTSTAKPGTFSAVRIYPSFTRGDPRTYPPRFTAGWTAPGPRCAAGDVCRSPWSAAAGPR</sequence>
<keyword evidence="2" id="KW-1133">Transmembrane helix</keyword>
<evidence type="ECO:0000256" key="1">
    <source>
        <dbReference type="SAM" id="MobiDB-lite"/>
    </source>
</evidence>
<evidence type="ECO:0000313" key="4">
    <source>
        <dbReference type="EMBL" id="KAJ7712370.1"/>
    </source>
</evidence>
<reference evidence="4" key="1">
    <citation type="submission" date="2023-03" db="EMBL/GenBank/DDBJ databases">
        <title>Massive genome expansion in bonnet fungi (Mycena s.s.) driven by repeated elements and novel gene families across ecological guilds.</title>
        <authorList>
            <consortium name="Lawrence Berkeley National Laboratory"/>
            <person name="Harder C.B."/>
            <person name="Miyauchi S."/>
            <person name="Viragh M."/>
            <person name="Kuo A."/>
            <person name="Thoen E."/>
            <person name="Andreopoulos B."/>
            <person name="Lu D."/>
            <person name="Skrede I."/>
            <person name="Drula E."/>
            <person name="Henrissat B."/>
            <person name="Morin E."/>
            <person name="Kohler A."/>
            <person name="Barry K."/>
            <person name="LaButti K."/>
            <person name="Morin E."/>
            <person name="Salamov A."/>
            <person name="Lipzen A."/>
            <person name="Mereny Z."/>
            <person name="Hegedus B."/>
            <person name="Baldrian P."/>
            <person name="Stursova M."/>
            <person name="Weitz H."/>
            <person name="Taylor A."/>
            <person name="Grigoriev I.V."/>
            <person name="Nagy L.G."/>
            <person name="Martin F."/>
            <person name="Kauserud H."/>
        </authorList>
    </citation>
    <scope>NUCLEOTIDE SEQUENCE</scope>
    <source>
        <strain evidence="4">CBHHK182m</strain>
    </source>
</reference>
<organism evidence="4 5">
    <name type="scientific">Mycena metata</name>
    <dbReference type="NCBI Taxonomy" id="1033252"/>
    <lineage>
        <taxon>Eukaryota</taxon>
        <taxon>Fungi</taxon>
        <taxon>Dikarya</taxon>
        <taxon>Basidiomycota</taxon>
        <taxon>Agaricomycotina</taxon>
        <taxon>Agaricomycetes</taxon>
        <taxon>Agaricomycetidae</taxon>
        <taxon>Agaricales</taxon>
        <taxon>Marasmiineae</taxon>
        <taxon>Mycenaceae</taxon>
        <taxon>Mycena</taxon>
    </lineage>
</organism>
<protein>
    <submittedName>
        <fullName evidence="4">Uncharacterized protein</fullName>
    </submittedName>
</protein>
<feature type="region of interest" description="Disordered" evidence="1">
    <location>
        <begin position="86"/>
        <end position="133"/>
    </location>
</feature>
<keyword evidence="2" id="KW-0472">Membrane</keyword>
<feature type="signal peptide" evidence="3">
    <location>
        <begin position="1"/>
        <end position="19"/>
    </location>
</feature>
<accession>A0AAD7MDK0</accession>
<comment type="caution">
    <text evidence="4">The sequence shown here is derived from an EMBL/GenBank/DDBJ whole genome shotgun (WGS) entry which is preliminary data.</text>
</comment>
<name>A0AAD7MDK0_9AGAR</name>
<keyword evidence="3" id="KW-0732">Signal</keyword>